<dbReference type="GO" id="GO:0005737">
    <property type="term" value="C:cytoplasm"/>
    <property type="evidence" value="ECO:0007669"/>
    <property type="project" value="TreeGrafter"/>
</dbReference>
<dbReference type="GO" id="GO:0008270">
    <property type="term" value="F:zinc ion binding"/>
    <property type="evidence" value="ECO:0007669"/>
    <property type="project" value="InterPro"/>
</dbReference>
<dbReference type="CDD" id="cd08296">
    <property type="entry name" value="CAD_like"/>
    <property type="match status" value="1"/>
</dbReference>
<comment type="similarity">
    <text evidence="2 7">Belongs to the zinc-containing alcohol dehydrogenase family.</text>
</comment>
<dbReference type="PANTHER" id="PTHR42940:SF7">
    <property type="entry name" value="ALCOHOL DEHYDROGENASE-LIKE N-TERMINAL DOMAIN-CONTAINING PROTEIN"/>
    <property type="match status" value="1"/>
</dbReference>
<evidence type="ECO:0000256" key="1">
    <source>
        <dbReference type="ARBA" id="ARBA00001947"/>
    </source>
</evidence>
<keyword evidence="5" id="KW-0560">Oxidoreductase</keyword>
<sequence>MKTTYRAMQVGFANPLELVERPTPKPGAGEVLIEVDACGVCGADAADIDNANPDLHPPRVPGHEVVGHIAAVGDGVPSMWKLGQRVGVGRKGGHCGECQQCRRGEFQLCPNQPILGASCDGGYAEMMIARATGLVAIPDELSSTEAAPILCAGIATFNALKKSGAQAGDTVAIYGVGGLGHMALQYARKMGFKVVAIGRGKDIEQDALALGAHVYLDTNTDAVVERLQQMGGAQAIVSTVGSADAISTVMPALAPQGRLVLLGTGKVPLTVSPGMMVGGERSIVGSITGSAYENERTLNFSVLADVRPQIETMPLEKANEAVRKMRSGEVKFRMVLTMGNGG</sequence>
<keyword evidence="3 7" id="KW-0479">Metal-binding</keyword>
<dbReference type="FunFam" id="3.40.50.720:FF:000039">
    <property type="entry name" value="Alcohol dehydrogenase AdhP"/>
    <property type="match status" value="1"/>
</dbReference>
<dbReference type="OrthoDB" id="9771084at2"/>
<dbReference type="PANTHER" id="PTHR42940">
    <property type="entry name" value="ALCOHOL DEHYDROGENASE 1-RELATED"/>
    <property type="match status" value="1"/>
</dbReference>
<name>A0A5E4VE84_9BURK</name>
<evidence type="ECO:0000256" key="4">
    <source>
        <dbReference type="ARBA" id="ARBA00022833"/>
    </source>
</evidence>
<gene>
    <name evidence="9" type="ORF">PTE30175_02504</name>
</gene>
<comment type="cofactor">
    <cofactor evidence="1 7">
        <name>Zn(2+)</name>
        <dbReference type="ChEBI" id="CHEBI:29105"/>
    </cofactor>
</comment>
<evidence type="ECO:0000256" key="7">
    <source>
        <dbReference type="RuleBase" id="RU361277"/>
    </source>
</evidence>
<reference evidence="9 10" key="1">
    <citation type="submission" date="2019-08" db="EMBL/GenBank/DDBJ databases">
        <authorList>
            <person name="Peeters C."/>
        </authorList>
    </citation>
    <scope>NUCLEOTIDE SEQUENCE [LARGE SCALE GENOMIC DNA]</scope>
    <source>
        <strain evidence="9 10">LMG 30175</strain>
    </source>
</reference>
<dbReference type="Gene3D" id="3.40.50.720">
    <property type="entry name" value="NAD(P)-binding Rossmann-like Domain"/>
    <property type="match status" value="1"/>
</dbReference>
<dbReference type="PROSITE" id="PS00059">
    <property type="entry name" value="ADH_ZINC"/>
    <property type="match status" value="1"/>
</dbReference>
<evidence type="ECO:0000256" key="2">
    <source>
        <dbReference type="ARBA" id="ARBA00008072"/>
    </source>
</evidence>
<dbReference type="EMBL" id="CABPRZ010000009">
    <property type="protein sequence ID" value="VVE09894.1"/>
    <property type="molecule type" value="Genomic_DNA"/>
</dbReference>
<dbReference type="InterPro" id="IPR020843">
    <property type="entry name" value="ER"/>
</dbReference>
<accession>A0A5E4VE84</accession>
<dbReference type="AlphaFoldDB" id="A0A5E4VE84"/>
<keyword evidence="10" id="KW-1185">Reference proteome</keyword>
<evidence type="ECO:0000313" key="9">
    <source>
        <dbReference type="EMBL" id="VVE09894.1"/>
    </source>
</evidence>
<evidence type="ECO:0000256" key="5">
    <source>
        <dbReference type="ARBA" id="ARBA00023002"/>
    </source>
</evidence>
<dbReference type="SMART" id="SM00829">
    <property type="entry name" value="PKS_ER"/>
    <property type="match status" value="1"/>
</dbReference>
<dbReference type="InterPro" id="IPR036291">
    <property type="entry name" value="NAD(P)-bd_dom_sf"/>
</dbReference>
<proteinExistence type="inferred from homology"/>
<dbReference type="InterPro" id="IPR013149">
    <property type="entry name" value="ADH-like_C"/>
</dbReference>
<dbReference type="Pfam" id="PF08240">
    <property type="entry name" value="ADH_N"/>
    <property type="match status" value="1"/>
</dbReference>
<evidence type="ECO:0000259" key="8">
    <source>
        <dbReference type="SMART" id="SM00829"/>
    </source>
</evidence>
<keyword evidence="6" id="KW-0520">NAD</keyword>
<dbReference type="Proteomes" id="UP000414233">
    <property type="component" value="Unassembled WGS sequence"/>
</dbReference>
<dbReference type="InterPro" id="IPR013154">
    <property type="entry name" value="ADH-like_N"/>
</dbReference>
<dbReference type="SUPFAM" id="SSF50129">
    <property type="entry name" value="GroES-like"/>
    <property type="match status" value="1"/>
</dbReference>
<evidence type="ECO:0000313" key="10">
    <source>
        <dbReference type="Proteomes" id="UP000414233"/>
    </source>
</evidence>
<keyword evidence="4 7" id="KW-0862">Zinc</keyword>
<dbReference type="SUPFAM" id="SSF51735">
    <property type="entry name" value="NAD(P)-binding Rossmann-fold domains"/>
    <property type="match status" value="1"/>
</dbReference>
<dbReference type="InterPro" id="IPR011032">
    <property type="entry name" value="GroES-like_sf"/>
</dbReference>
<evidence type="ECO:0000256" key="6">
    <source>
        <dbReference type="ARBA" id="ARBA00023027"/>
    </source>
</evidence>
<feature type="domain" description="Enoyl reductase (ER)" evidence="8">
    <location>
        <begin position="11"/>
        <end position="336"/>
    </location>
</feature>
<organism evidence="9 10">
    <name type="scientific">Pandoraea terrae</name>
    <dbReference type="NCBI Taxonomy" id="1537710"/>
    <lineage>
        <taxon>Bacteria</taxon>
        <taxon>Pseudomonadati</taxon>
        <taxon>Pseudomonadota</taxon>
        <taxon>Betaproteobacteria</taxon>
        <taxon>Burkholderiales</taxon>
        <taxon>Burkholderiaceae</taxon>
        <taxon>Pandoraea</taxon>
    </lineage>
</organism>
<dbReference type="GO" id="GO:0004022">
    <property type="term" value="F:alcohol dehydrogenase (NAD+) activity"/>
    <property type="evidence" value="ECO:0007669"/>
    <property type="project" value="TreeGrafter"/>
</dbReference>
<dbReference type="Gene3D" id="3.90.180.10">
    <property type="entry name" value="Medium-chain alcohol dehydrogenases, catalytic domain"/>
    <property type="match status" value="1"/>
</dbReference>
<dbReference type="InterPro" id="IPR002328">
    <property type="entry name" value="ADH_Zn_CS"/>
</dbReference>
<dbReference type="RefSeq" id="WP_150697371.1">
    <property type="nucleotide sequence ID" value="NZ_CABPRZ010000009.1"/>
</dbReference>
<evidence type="ECO:0000256" key="3">
    <source>
        <dbReference type="ARBA" id="ARBA00022723"/>
    </source>
</evidence>
<dbReference type="Pfam" id="PF00107">
    <property type="entry name" value="ADH_zinc_N"/>
    <property type="match status" value="1"/>
</dbReference>
<protein>
    <submittedName>
        <fullName evidence="9">Alcohol dehydrogenase</fullName>
    </submittedName>
</protein>